<evidence type="ECO:0000313" key="2">
    <source>
        <dbReference type="Proteomes" id="UP000560081"/>
    </source>
</evidence>
<reference evidence="1 2" key="1">
    <citation type="submission" date="2020-08" db="EMBL/GenBank/DDBJ databases">
        <title>Sequencing the genomes of 1000 actinobacteria strains.</title>
        <authorList>
            <person name="Klenk H.-P."/>
        </authorList>
    </citation>
    <scope>NUCLEOTIDE SEQUENCE [LARGE SCALE GENOMIC DNA]</scope>
    <source>
        <strain evidence="1 2">DSM 19079</strain>
    </source>
</reference>
<dbReference type="RefSeq" id="WP_135028902.1">
    <property type="nucleotide sequence ID" value="NZ_CBCSEN010000022.1"/>
</dbReference>
<organism evidence="1 2">
    <name type="scientific">Micrococcus flavus</name>
    <dbReference type="NCBI Taxonomy" id="384602"/>
    <lineage>
        <taxon>Bacteria</taxon>
        <taxon>Bacillati</taxon>
        <taxon>Actinomycetota</taxon>
        <taxon>Actinomycetes</taxon>
        <taxon>Micrococcales</taxon>
        <taxon>Micrococcaceae</taxon>
        <taxon>Micrococcus</taxon>
    </lineage>
</organism>
<dbReference type="Proteomes" id="UP000560081">
    <property type="component" value="Unassembled WGS sequence"/>
</dbReference>
<dbReference type="AlphaFoldDB" id="A0A4Y8X5H7"/>
<name>A0A4Y8X5H7_9MICC</name>
<sequence length="84" mass="9690">MAEDKLGLYVDAPSPVRTLFTSWPQDPAAVLRMIAEATSGEVVMFGLHRNRLSQLTEEQRNAVTSMWHQDLLKPWEQGDWFMEQ</sequence>
<dbReference type="EMBL" id="JACHMC010000001">
    <property type="protein sequence ID" value="MBB4882074.1"/>
    <property type="molecule type" value="Genomic_DNA"/>
</dbReference>
<proteinExistence type="predicted"/>
<evidence type="ECO:0000313" key="1">
    <source>
        <dbReference type="EMBL" id="MBB4882074.1"/>
    </source>
</evidence>
<accession>A0A4Y8X5H7</accession>
<comment type="caution">
    <text evidence="1">The sequence shown here is derived from an EMBL/GenBank/DDBJ whole genome shotgun (WGS) entry which is preliminary data.</text>
</comment>
<protein>
    <submittedName>
        <fullName evidence="1">Uncharacterized protein</fullName>
    </submittedName>
</protein>
<gene>
    <name evidence="1" type="ORF">BJ976_000425</name>
</gene>
<keyword evidence="2" id="KW-1185">Reference proteome</keyword>